<keyword evidence="5" id="KW-0067">ATP-binding</keyword>
<protein>
    <submittedName>
        <fullName evidence="8">AlphaK I8</fullName>
    </submittedName>
</protein>
<dbReference type="VEuPathDB" id="FungiDB:VP01_2818g1"/>
<evidence type="ECO:0000313" key="8">
    <source>
        <dbReference type="EMBL" id="KNZ54910.1"/>
    </source>
</evidence>
<dbReference type="PANTHER" id="PTHR45992">
    <property type="entry name" value="EUKARYOTIC ELONGATION FACTOR 2 KINASE-RELATED"/>
    <property type="match status" value="1"/>
</dbReference>
<keyword evidence="9" id="KW-1185">Reference proteome</keyword>
<evidence type="ECO:0000256" key="1">
    <source>
        <dbReference type="ARBA" id="ARBA00022527"/>
    </source>
</evidence>
<reference evidence="8 9" key="1">
    <citation type="submission" date="2015-08" db="EMBL/GenBank/DDBJ databases">
        <title>Next Generation Sequencing and Analysis of the Genome of Puccinia sorghi L Schw, the Causal Agent of Maize Common Rust.</title>
        <authorList>
            <person name="Rochi L."/>
            <person name="Burguener G."/>
            <person name="Darino M."/>
            <person name="Turjanski A."/>
            <person name="Kreff E."/>
            <person name="Dieguez M.J."/>
            <person name="Sacco F."/>
        </authorList>
    </citation>
    <scope>NUCLEOTIDE SEQUENCE [LARGE SCALE GENOMIC DNA]</scope>
    <source>
        <strain evidence="8 9">RO10H11247</strain>
    </source>
</reference>
<comment type="caution">
    <text evidence="8">The sequence shown here is derived from an EMBL/GenBank/DDBJ whole genome shotgun (WGS) entry which is preliminary data.</text>
</comment>
<name>A0A0L6V461_9BASI</name>
<dbReference type="Pfam" id="PF02816">
    <property type="entry name" value="Alpha_kinase"/>
    <property type="match status" value="1"/>
</dbReference>
<sequence length="555" mass="61455">PSDEASLTTPQDHTPSAPQAAIPSTSEPPMSAGIKAHFHKKDKPSTSSSNEKSSNHIMINAGVLVLCDEKFKKLASKSLHEIDPQDPNLYTHLKHQLWAIFSPELIKKSLVITPLPTNLLSQITLSHGECCLPNLQTLLSYISKARRKPMPIEIIYEEPNKISTQLAPSMNTQLSTELHAPISSCLSSQLQSPLHTPRSNQATQPILDLSLLSTQRRTPQGVNDTWALVPLNFTFQIGTVPGCGAASLKTQIAYLGQPLNNCSININPDGWIVAQRLTFKDEDFSSARSLGLSSVIYYGNATTSPLTLYIDKTALIECGSMRVAYPAKVKTYLDDETQRITNYVAKVQFIDDIPSLATQMYQAFALLLREFTNIIAGNTNPLLTCTIKHKASAFDVSYSPPNPFSVNQCKIEILPQLVCHCVSVTGDINLLSEIYFFEAVLQGPYFKYSNVNFAMTQNQPGMDAGNLQIINDFTNWSYVNSCGQSLVCYLQGVGNMVTDQQIIDDLDHVALNLGEFIDLQWQRPSEYSETQVPHSNTKLKISSFHPKLSFPFLNQ</sequence>
<feature type="region of interest" description="Disordered" evidence="6">
    <location>
        <begin position="1"/>
        <end position="53"/>
    </location>
</feature>
<dbReference type="PROSITE" id="PS51158">
    <property type="entry name" value="ALPHA_KINASE"/>
    <property type="match status" value="1"/>
</dbReference>
<dbReference type="SUPFAM" id="SSF56112">
    <property type="entry name" value="Protein kinase-like (PK-like)"/>
    <property type="match status" value="1"/>
</dbReference>
<feature type="compositionally biased region" description="Polar residues" evidence="6">
    <location>
        <begin position="1"/>
        <end position="28"/>
    </location>
</feature>
<keyword evidence="3" id="KW-0547">Nucleotide-binding</keyword>
<dbReference type="Proteomes" id="UP000037035">
    <property type="component" value="Unassembled WGS sequence"/>
</dbReference>
<keyword evidence="2" id="KW-0808">Transferase</keyword>
<dbReference type="AlphaFoldDB" id="A0A0L6V461"/>
<evidence type="ECO:0000256" key="6">
    <source>
        <dbReference type="SAM" id="MobiDB-lite"/>
    </source>
</evidence>
<feature type="non-terminal residue" evidence="8">
    <location>
        <position position="1"/>
    </location>
</feature>
<dbReference type="Gene3D" id="3.20.200.10">
    <property type="entry name" value="MHCK/EF2 kinase"/>
    <property type="match status" value="1"/>
</dbReference>
<keyword evidence="1" id="KW-0723">Serine/threonine-protein kinase</keyword>
<dbReference type="InterPro" id="IPR051852">
    <property type="entry name" value="Alpha-type_PK"/>
</dbReference>
<evidence type="ECO:0000256" key="2">
    <source>
        <dbReference type="ARBA" id="ARBA00022679"/>
    </source>
</evidence>
<dbReference type="GO" id="GO:0031037">
    <property type="term" value="P:myosin II filament disassembly"/>
    <property type="evidence" value="ECO:0007669"/>
    <property type="project" value="TreeGrafter"/>
</dbReference>
<dbReference type="GO" id="GO:1903013">
    <property type="term" value="P:response to differentiation-inducing factor 1"/>
    <property type="evidence" value="ECO:0007669"/>
    <property type="project" value="TreeGrafter"/>
</dbReference>
<dbReference type="PANTHER" id="PTHR45992:SF2">
    <property type="entry name" value="EUKARYOTIC ELONGATION FACTOR 2 KINASE"/>
    <property type="match status" value="1"/>
</dbReference>
<dbReference type="GO" id="GO:0005524">
    <property type="term" value="F:ATP binding"/>
    <property type="evidence" value="ECO:0007669"/>
    <property type="project" value="UniProtKB-KW"/>
</dbReference>
<organism evidence="8 9">
    <name type="scientific">Puccinia sorghi</name>
    <dbReference type="NCBI Taxonomy" id="27349"/>
    <lineage>
        <taxon>Eukaryota</taxon>
        <taxon>Fungi</taxon>
        <taxon>Dikarya</taxon>
        <taxon>Basidiomycota</taxon>
        <taxon>Pucciniomycotina</taxon>
        <taxon>Pucciniomycetes</taxon>
        <taxon>Pucciniales</taxon>
        <taxon>Pucciniaceae</taxon>
        <taxon>Puccinia</taxon>
    </lineage>
</organism>
<evidence type="ECO:0000256" key="3">
    <source>
        <dbReference type="ARBA" id="ARBA00022741"/>
    </source>
</evidence>
<dbReference type="InterPro" id="IPR011009">
    <property type="entry name" value="Kinase-like_dom_sf"/>
</dbReference>
<evidence type="ECO:0000256" key="4">
    <source>
        <dbReference type="ARBA" id="ARBA00022777"/>
    </source>
</evidence>
<dbReference type="EMBL" id="LAVV01007744">
    <property type="protein sequence ID" value="KNZ54910.1"/>
    <property type="molecule type" value="Genomic_DNA"/>
</dbReference>
<evidence type="ECO:0000259" key="7">
    <source>
        <dbReference type="PROSITE" id="PS51158"/>
    </source>
</evidence>
<dbReference type="InterPro" id="IPR004166">
    <property type="entry name" value="a-kinase_dom"/>
</dbReference>
<dbReference type="GO" id="GO:0004674">
    <property type="term" value="F:protein serine/threonine kinase activity"/>
    <property type="evidence" value="ECO:0007669"/>
    <property type="project" value="UniProtKB-KW"/>
</dbReference>
<evidence type="ECO:0000313" key="9">
    <source>
        <dbReference type="Proteomes" id="UP000037035"/>
    </source>
</evidence>
<dbReference type="OrthoDB" id="2871286at2759"/>
<evidence type="ECO:0000256" key="5">
    <source>
        <dbReference type="ARBA" id="ARBA00022840"/>
    </source>
</evidence>
<dbReference type="STRING" id="27349.A0A0L6V461"/>
<gene>
    <name evidence="8" type="ORF">VP01_2818g1</name>
</gene>
<feature type="domain" description="Alpha-type protein kinase" evidence="7">
    <location>
        <begin position="289"/>
        <end position="553"/>
    </location>
</feature>
<proteinExistence type="predicted"/>
<accession>A0A0L6V461</accession>
<keyword evidence="4" id="KW-0418">Kinase</keyword>